<name>A0A382A3Y6_9ZZZZ</name>
<dbReference type="CDD" id="cd18785">
    <property type="entry name" value="SF2_C"/>
    <property type="match status" value="1"/>
</dbReference>
<sequence>YCKKGEKTNVKVIASTATIQRAGQQIMGLYGKTFEQFPVNITNPDDSFFAVVEKNSPGRIYTAVTTACASSGTYMLQGVAASLLQSIQSSNLKNYSNNEKDPFSTLVCYFNNLRTLSGARILLQEDVTMAIEAYAKKRKEVVLKYDSPEELTSFADQNKISEILTNLAKHHDEDDHITALLASVMISVGLDIPRLGLMLVNNQPKTMSEYIQATSRVGRGSQPGLIVTILNEFKPRDKSHYENFVGIHNNLYRYVESTSVTPFSPRARQKLLAAILVAISVKRLNLDGDYYLRKEHISLIEQKIIPSILDRVEKIDPLERNDTEIELKEILGIWSKRRSIKYLWNDTQEFHSLLVSAETRAALNAIGTEDQIAFQSPNSCRTVEPSVQIKAWPVVTERFLTRNN</sequence>
<proteinExistence type="predicted"/>
<dbReference type="Gene3D" id="3.40.50.300">
    <property type="entry name" value="P-loop containing nucleotide triphosphate hydrolases"/>
    <property type="match status" value="1"/>
</dbReference>
<feature type="non-terminal residue" evidence="2">
    <location>
        <position position="1"/>
    </location>
</feature>
<dbReference type="InterPro" id="IPR001650">
    <property type="entry name" value="Helicase_C-like"/>
</dbReference>
<dbReference type="Pfam" id="PF00271">
    <property type="entry name" value="Helicase_C"/>
    <property type="match status" value="1"/>
</dbReference>
<dbReference type="SMART" id="SM00490">
    <property type="entry name" value="HELICc"/>
    <property type="match status" value="1"/>
</dbReference>
<evidence type="ECO:0000259" key="1">
    <source>
        <dbReference type="PROSITE" id="PS51194"/>
    </source>
</evidence>
<reference evidence="2" key="1">
    <citation type="submission" date="2018-05" db="EMBL/GenBank/DDBJ databases">
        <authorList>
            <person name="Lanie J.A."/>
            <person name="Ng W.-L."/>
            <person name="Kazmierczak K.M."/>
            <person name="Andrzejewski T.M."/>
            <person name="Davidsen T.M."/>
            <person name="Wayne K.J."/>
            <person name="Tettelin H."/>
            <person name="Glass J.I."/>
            <person name="Rusch D."/>
            <person name="Podicherti R."/>
            <person name="Tsui H.-C.T."/>
            <person name="Winkler M.E."/>
        </authorList>
    </citation>
    <scope>NUCLEOTIDE SEQUENCE</scope>
</reference>
<dbReference type="InterPro" id="IPR027417">
    <property type="entry name" value="P-loop_NTPase"/>
</dbReference>
<feature type="domain" description="Helicase C-terminal" evidence="1">
    <location>
        <begin position="91"/>
        <end position="266"/>
    </location>
</feature>
<dbReference type="AlphaFoldDB" id="A0A382A3Y6"/>
<dbReference type="SUPFAM" id="SSF52540">
    <property type="entry name" value="P-loop containing nucleoside triphosphate hydrolases"/>
    <property type="match status" value="1"/>
</dbReference>
<gene>
    <name evidence="2" type="ORF">METZ01_LOCUS148641</name>
</gene>
<protein>
    <recommendedName>
        <fullName evidence="1">Helicase C-terminal domain-containing protein</fullName>
    </recommendedName>
</protein>
<dbReference type="PROSITE" id="PS51194">
    <property type="entry name" value="HELICASE_CTER"/>
    <property type="match status" value="1"/>
</dbReference>
<dbReference type="EMBL" id="UINC01023669">
    <property type="protein sequence ID" value="SVA95787.1"/>
    <property type="molecule type" value="Genomic_DNA"/>
</dbReference>
<accession>A0A382A3Y6</accession>
<organism evidence="2">
    <name type="scientific">marine metagenome</name>
    <dbReference type="NCBI Taxonomy" id="408172"/>
    <lineage>
        <taxon>unclassified sequences</taxon>
        <taxon>metagenomes</taxon>
        <taxon>ecological metagenomes</taxon>
    </lineage>
</organism>
<evidence type="ECO:0000313" key="2">
    <source>
        <dbReference type="EMBL" id="SVA95787.1"/>
    </source>
</evidence>